<organism evidence="10">
    <name type="scientific">Dictyoglomus thermophilum</name>
    <dbReference type="NCBI Taxonomy" id="14"/>
    <lineage>
        <taxon>Bacteria</taxon>
        <taxon>Pseudomonadati</taxon>
        <taxon>Dictyoglomota</taxon>
        <taxon>Dictyoglomia</taxon>
        <taxon>Dictyoglomales</taxon>
        <taxon>Dictyoglomaceae</taxon>
        <taxon>Dictyoglomus</taxon>
    </lineage>
</organism>
<dbReference type="PANTHER" id="PTHR43406:SF1">
    <property type="entry name" value="TRYPTOPHAN SYNTHASE ALPHA CHAIN, CHLOROPLASTIC"/>
    <property type="match status" value="1"/>
</dbReference>
<protein>
    <recommendedName>
        <fullName evidence="8">Tryptophan synthase alpha chain</fullName>
        <ecNumber evidence="8">4.2.1.20</ecNumber>
    </recommendedName>
</protein>
<sequence>MANLLEKFKNRDKSLLFVPFFVSGFPDFDFLEKFLFKNKDKIDILELGVPFSDPVADGPILQEINYRAMVKGVNLNNTLDWLLDSGITKKIDVILLLYFNLIQNKLEEKLKRFQEVGIKGLVIPDLPLEEAEELIPLFNKHNLDLILFISPTTREERIRKILDIAPSFLYCISVKGVTGERDRLPEEGVAFISRVKKETNKPLVWGFGLGSSYQINSLKGLVDGVIVGSAIGKRLLNNEDIQDYFNELYKATL</sequence>
<dbReference type="Gene3D" id="3.20.20.70">
    <property type="entry name" value="Aldolase class I"/>
    <property type="match status" value="1"/>
</dbReference>
<dbReference type="EMBL" id="DTDV01000017">
    <property type="protein sequence ID" value="HGK24060.1"/>
    <property type="molecule type" value="Genomic_DNA"/>
</dbReference>
<feature type="active site" description="Proton acceptor" evidence="8">
    <location>
        <position position="46"/>
    </location>
</feature>
<comment type="function">
    <text evidence="8">The alpha subunit is responsible for the aldol cleavage of indoleglycerol phosphate to indole and glyceraldehyde 3-phosphate.</text>
</comment>
<evidence type="ECO:0000256" key="6">
    <source>
        <dbReference type="ARBA" id="ARBA00023239"/>
    </source>
</evidence>
<gene>
    <name evidence="8 10" type="primary">trpA</name>
    <name evidence="10" type="ORF">ENU78_06475</name>
</gene>
<evidence type="ECO:0000256" key="1">
    <source>
        <dbReference type="ARBA" id="ARBA00004733"/>
    </source>
</evidence>
<dbReference type="EC" id="4.2.1.20" evidence="8"/>
<evidence type="ECO:0000256" key="5">
    <source>
        <dbReference type="ARBA" id="ARBA00023141"/>
    </source>
</evidence>
<comment type="subunit">
    <text evidence="2 8">Tetramer of two alpha and two beta chains.</text>
</comment>
<dbReference type="Pfam" id="PF00290">
    <property type="entry name" value="Trp_syntA"/>
    <property type="match status" value="1"/>
</dbReference>
<feature type="active site" description="Proton acceptor" evidence="8">
    <location>
        <position position="57"/>
    </location>
</feature>
<dbReference type="NCBIfam" id="TIGR00262">
    <property type="entry name" value="trpA"/>
    <property type="match status" value="1"/>
</dbReference>
<evidence type="ECO:0000256" key="3">
    <source>
        <dbReference type="ARBA" id="ARBA00022605"/>
    </source>
</evidence>
<dbReference type="InterPro" id="IPR018204">
    <property type="entry name" value="Trp_synthase_alpha_AS"/>
</dbReference>
<dbReference type="InterPro" id="IPR011060">
    <property type="entry name" value="RibuloseP-bd_barrel"/>
</dbReference>
<comment type="pathway">
    <text evidence="1 8">Amino-acid biosynthesis; L-tryptophan biosynthesis; L-tryptophan from chorismate: step 5/5.</text>
</comment>
<evidence type="ECO:0000256" key="7">
    <source>
        <dbReference type="ARBA" id="ARBA00049047"/>
    </source>
</evidence>
<keyword evidence="6 8" id="KW-0456">Lyase</keyword>
<evidence type="ECO:0000256" key="4">
    <source>
        <dbReference type="ARBA" id="ARBA00022822"/>
    </source>
</evidence>
<dbReference type="SUPFAM" id="SSF51366">
    <property type="entry name" value="Ribulose-phoshate binding barrel"/>
    <property type="match status" value="1"/>
</dbReference>
<evidence type="ECO:0000256" key="9">
    <source>
        <dbReference type="RuleBase" id="RU003662"/>
    </source>
</evidence>
<dbReference type="HAMAP" id="MF_00131">
    <property type="entry name" value="Trp_synth_alpha"/>
    <property type="match status" value="1"/>
</dbReference>
<dbReference type="PANTHER" id="PTHR43406">
    <property type="entry name" value="TRYPTOPHAN SYNTHASE, ALPHA CHAIN"/>
    <property type="match status" value="1"/>
</dbReference>
<dbReference type="PROSITE" id="PS00167">
    <property type="entry name" value="TRP_SYNTHASE_ALPHA"/>
    <property type="match status" value="1"/>
</dbReference>
<dbReference type="InterPro" id="IPR013785">
    <property type="entry name" value="Aldolase_TIM"/>
</dbReference>
<reference evidence="10" key="1">
    <citation type="journal article" date="2020" name="mSystems">
        <title>Genome- and Community-Level Interaction Insights into Carbon Utilization and Element Cycling Functions of Hydrothermarchaeota in Hydrothermal Sediment.</title>
        <authorList>
            <person name="Zhou Z."/>
            <person name="Liu Y."/>
            <person name="Xu W."/>
            <person name="Pan J."/>
            <person name="Luo Z.H."/>
            <person name="Li M."/>
        </authorList>
    </citation>
    <scope>NUCLEOTIDE SEQUENCE [LARGE SCALE GENOMIC DNA]</scope>
    <source>
        <strain evidence="10">SpSt-70</strain>
    </source>
</reference>
<keyword evidence="3 8" id="KW-0028">Amino-acid biosynthesis</keyword>
<comment type="caution">
    <text evidence="10">The sequence shown here is derived from an EMBL/GenBank/DDBJ whole genome shotgun (WGS) entry which is preliminary data.</text>
</comment>
<keyword evidence="5 8" id="KW-0057">Aromatic amino acid biosynthesis</keyword>
<dbReference type="GO" id="GO:0004834">
    <property type="term" value="F:tryptophan synthase activity"/>
    <property type="evidence" value="ECO:0007669"/>
    <property type="project" value="UniProtKB-UniRule"/>
</dbReference>
<dbReference type="GO" id="GO:0005829">
    <property type="term" value="C:cytosol"/>
    <property type="evidence" value="ECO:0007669"/>
    <property type="project" value="TreeGrafter"/>
</dbReference>
<evidence type="ECO:0000313" key="10">
    <source>
        <dbReference type="EMBL" id="HGK24060.1"/>
    </source>
</evidence>
<comment type="similarity">
    <text evidence="8 9">Belongs to the TrpA family.</text>
</comment>
<dbReference type="AlphaFoldDB" id="A0A7V3ZJQ3"/>
<evidence type="ECO:0000256" key="2">
    <source>
        <dbReference type="ARBA" id="ARBA00011270"/>
    </source>
</evidence>
<evidence type="ECO:0000256" key="8">
    <source>
        <dbReference type="HAMAP-Rule" id="MF_00131"/>
    </source>
</evidence>
<comment type="catalytic activity">
    <reaction evidence="7 8">
        <text>(1S,2R)-1-C-(indol-3-yl)glycerol 3-phosphate + L-serine = D-glyceraldehyde 3-phosphate + L-tryptophan + H2O</text>
        <dbReference type="Rhea" id="RHEA:10532"/>
        <dbReference type="ChEBI" id="CHEBI:15377"/>
        <dbReference type="ChEBI" id="CHEBI:33384"/>
        <dbReference type="ChEBI" id="CHEBI:57912"/>
        <dbReference type="ChEBI" id="CHEBI:58866"/>
        <dbReference type="ChEBI" id="CHEBI:59776"/>
        <dbReference type="EC" id="4.2.1.20"/>
    </reaction>
</comment>
<dbReference type="UniPathway" id="UPA00035">
    <property type="reaction ID" value="UER00044"/>
</dbReference>
<dbReference type="CDD" id="cd04724">
    <property type="entry name" value="Tryptophan_synthase_alpha"/>
    <property type="match status" value="1"/>
</dbReference>
<proteinExistence type="inferred from homology"/>
<keyword evidence="4 8" id="KW-0822">Tryptophan biosynthesis</keyword>
<accession>A0A7V3ZJQ3</accession>
<dbReference type="InterPro" id="IPR002028">
    <property type="entry name" value="Trp_synthase_suA"/>
</dbReference>
<name>A0A7V3ZJQ3_DICTH</name>